<protein>
    <submittedName>
        <fullName evidence="1">Uncharacterized protein</fullName>
    </submittedName>
</protein>
<gene>
    <name evidence="1" type="ORF">KPL71_001272</name>
</gene>
<reference evidence="2" key="1">
    <citation type="journal article" date="2023" name="Hortic. Res.">
        <title>A chromosome-level phased genome enabling allele-level studies in sweet orange: a case study on citrus Huanglongbing tolerance.</title>
        <authorList>
            <person name="Wu B."/>
            <person name="Yu Q."/>
            <person name="Deng Z."/>
            <person name="Duan Y."/>
            <person name="Luo F."/>
            <person name="Gmitter F. Jr."/>
        </authorList>
    </citation>
    <scope>NUCLEOTIDE SEQUENCE [LARGE SCALE GENOMIC DNA]</scope>
    <source>
        <strain evidence="2">cv. Valencia</strain>
    </source>
</reference>
<dbReference type="EMBL" id="CM039170">
    <property type="protein sequence ID" value="KAH9802180.1"/>
    <property type="molecule type" value="Genomic_DNA"/>
</dbReference>
<sequence>MATLNDSTFREGQSITRPPFFDGNDYAYWKTIMRIYSQALDYEIWEVVCDGPFMPMFKDEVGDDIPKPSSQWSALGKTFSNSEKVKKIIRSLPKEWIPKRTAIEEAKILNTLPLDDLIDSLISYEEDLAAEKEDEEKKKSIALKVSKYESDGDSEPDDEELAILARRFRKFFKKTGERRKFRNFKNQREKKEVITCYECKKPGHIRSECPLINKLKKKAMVATWDDSEEDSSDEEGLQEVSNLALMAIGEDDNLNEGLKKKKNKWYLDSGCSRHMTRNYAWFSSFTKIENGGDVSFGDNSKGKILGIGNVGKVSSTLIENVCLVGNLKHNLISISQLCDKGYKVIIDKFSCVIENSCDGKILFVGNRCDGELQEESSKENQENAPQENQEDRQEEQTNMELEQQEGISQTLPNEWRYVSSHPKDIILGDPSRDVTTRSSLRNTCEHNAFISQIELKSFADAENDESWILAMQEELNQFKRNNVWKLVPKPEHQSVIGTKWIFRNKMDESDVVVRNKARIVAQGYNQEEGIDFDEIFPPVARLESIRMLLAFACHKDFILFQMDVKSAFLNGYIMEEVHVK</sequence>
<evidence type="ECO:0000313" key="2">
    <source>
        <dbReference type="Proteomes" id="UP000829398"/>
    </source>
</evidence>
<proteinExistence type="predicted"/>
<name>A0ACB8NXT4_CITSI</name>
<accession>A0ACB8NXT4</accession>
<comment type="caution">
    <text evidence="1">The sequence shown here is derived from an EMBL/GenBank/DDBJ whole genome shotgun (WGS) entry which is preliminary data.</text>
</comment>
<organism evidence="1 2">
    <name type="scientific">Citrus sinensis</name>
    <name type="common">Sweet orange</name>
    <name type="synonym">Citrus aurantium var. sinensis</name>
    <dbReference type="NCBI Taxonomy" id="2711"/>
    <lineage>
        <taxon>Eukaryota</taxon>
        <taxon>Viridiplantae</taxon>
        <taxon>Streptophyta</taxon>
        <taxon>Embryophyta</taxon>
        <taxon>Tracheophyta</taxon>
        <taxon>Spermatophyta</taxon>
        <taxon>Magnoliopsida</taxon>
        <taxon>eudicotyledons</taxon>
        <taxon>Gunneridae</taxon>
        <taxon>Pentapetalae</taxon>
        <taxon>rosids</taxon>
        <taxon>malvids</taxon>
        <taxon>Sapindales</taxon>
        <taxon>Rutaceae</taxon>
        <taxon>Aurantioideae</taxon>
        <taxon>Citrus</taxon>
    </lineage>
</organism>
<evidence type="ECO:0000313" key="1">
    <source>
        <dbReference type="EMBL" id="KAH9802180.1"/>
    </source>
</evidence>
<keyword evidence="2" id="KW-1185">Reference proteome</keyword>
<dbReference type="Proteomes" id="UP000829398">
    <property type="component" value="Chromosome 1"/>
</dbReference>